<protein>
    <submittedName>
        <fullName evidence="1">Uncharacterized protein</fullName>
    </submittedName>
</protein>
<sequence>MCAKRHLQTLSMGSFLRGGTSLVCDHRVQGGKPPSHEDIAPSIPITCNGAFPQQAIVERTLVARASGVRRDQVSEGGNMTLVARRTAWEKGS</sequence>
<evidence type="ECO:0000313" key="1">
    <source>
        <dbReference type="EMBL" id="KAH7026575.1"/>
    </source>
</evidence>
<dbReference type="EMBL" id="JAGTJQ010000008">
    <property type="protein sequence ID" value="KAH7026575.1"/>
    <property type="molecule type" value="Genomic_DNA"/>
</dbReference>
<accession>A0A9P9BMS4</accession>
<proteinExistence type="predicted"/>
<organism evidence="1 2">
    <name type="scientific">Microdochium trichocladiopsis</name>
    <dbReference type="NCBI Taxonomy" id="1682393"/>
    <lineage>
        <taxon>Eukaryota</taxon>
        <taxon>Fungi</taxon>
        <taxon>Dikarya</taxon>
        <taxon>Ascomycota</taxon>
        <taxon>Pezizomycotina</taxon>
        <taxon>Sordariomycetes</taxon>
        <taxon>Xylariomycetidae</taxon>
        <taxon>Xylariales</taxon>
        <taxon>Microdochiaceae</taxon>
        <taxon>Microdochium</taxon>
    </lineage>
</organism>
<reference evidence="1" key="1">
    <citation type="journal article" date="2021" name="Nat. Commun.">
        <title>Genetic determinants of endophytism in the Arabidopsis root mycobiome.</title>
        <authorList>
            <person name="Mesny F."/>
            <person name="Miyauchi S."/>
            <person name="Thiergart T."/>
            <person name="Pickel B."/>
            <person name="Atanasova L."/>
            <person name="Karlsson M."/>
            <person name="Huettel B."/>
            <person name="Barry K.W."/>
            <person name="Haridas S."/>
            <person name="Chen C."/>
            <person name="Bauer D."/>
            <person name="Andreopoulos W."/>
            <person name="Pangilinan J."/>
            <person name="LaButti K."/>
            <person name="Riley R."/>
            <person name="Lipzen A."/>
            <person name="Clum A."/>
            <person name="Drula E."/>
            <person name="Henrissat B."/>
            <person name="Kohler A."/>
            <person name="Grigoriev I.V."/>
            <person name="Martin F.M."/>
            <person name="Hacquard S."/>
        </authorList>
    </citation>
    <scope>NUCLEOTIDE SEQUENCE</scope>
    <source>
        <strain evidence="1">MPI-CAGE-CH-0230</strain>
    </source>
</reference>
<keyword evidence="2" id="KW-1185">Reference proteome</keyword>
<evidence type="ECO:0000313" key="2">
    <source>
        <dbReference type="Proteomes" id="UP000756346"/>
    </source>
</evidence>
<comment type="caution">
    <text evidence="1">The sequence shown here is derived from an EMBL/GenBank/DDBJ whole genome shotgun (WGS) entry which is preliminary data.</text>
</comment>
<gene>
    <name evidence="1" type="ORF">B0I36DRAFT_330934</name>
</gene>
<dbReference type="RefSeq" id="XP_046009792.1">
    <property type="nucleotide sequence ID" value="XM_046154906.1"/>
</dbReference>
<dbReference type="GeneID" id="70184452"/>
<dbReference type="AlphaFoldDB" id="A0A9P9BMS4"/>
<dbReference type="Proteomes" id="UP000756346">
    <property type="component" value="Unassembled WGS sequence"/>
</dbReference>
<name>A0A9P9BMS4_9PEZI</name>